<dbReference type="Pfam" id="PF11721">
    <property type="entry name" value="Malectin"/>
    <property type="match status" value="1"/>
</dbReference>
<dbReference type="InterPro" id="IPR011545">
    <property type="entry name" value="DEAD/DEAH_box_helicase_dom"/>
</dbReference>
<dbReference type="InterPro" id="IPR001650">
    <property type="entry name" value="Helicase_C-like"/>
</dbReference>
<name>A0A182Q2W8_9DIPT</name>
<keyword evidence="4" id="KW-0378">Hydrolase</keyword>
<keyword evidence="9" id="KW-0812">Transmembrane</keyword>
<evidence type="ECO:0000256" key="2">
    <source>
        <dbReference type="ARBA" id="ARBA00012552"/>
    </source>
</evidence>
<dbReference type="Pfam" id="PF00271">
    <property type="entry name" value="Helicase_C"/>
    <property type="match status" value="1"/>
</dbReference>
<keyword evidence="9" id="KW-1133">Transmembrane helix</keyword>
<dbReference type="InterPro" id="IPR014001">
    <property type="entry name" value="Helicase_ATP-bd"/>
</dbReference>
<dbReference type="PROSITE" id="PS51061">
    <property type="entry name" value="R3H"/>
    <property type="match status" value="1"/>
</dbReference>
<dbReference type="Gene3D" id="1.25.40.20">
    <property type="entry name" value="Ankyrin repeat-containing domain"/>
    <property type="match status" value="1"/>
</dbReference>
<comment type="similarity">
    <text evidence="1">Belongs to the DEAD box helicase family. DEAH subfamily.</text>
</comment>
<dbReference type="SUPFAM" id="SSF82708">
    <property type="entry name" value="R3H domain"/>
    <property type="match status" value="1"/>
</dbReference>
<dbReference type="GO" id="GO:0003723">
    <property type="term" value="F:RNA binding"/>
    <property type="evidence" value="ECO:0007669"/>
    <property type="project" value="TreeGrafter"/>
</dbReference>
<dbReference type="PANTHER" id="PTHR18934:SF213">
    <property type="entry name" value="3'-5' RNA HELICASE YTHDC2"/>
    <property type="match status" value="1"/>
</dbReference>
<dbReference type="InterPro" id="IPR027417">
    <property type="entry name" value="P-loop_NTPase"/>
</dbReference>
<reference evidence="13" key="2">
    <citation type="submission" date="2020-05" db="UniProtKB">
        <authorList>
            <consortium name="EnsemblMetazoa"/>
        </authorList>
    </citation>
    <scope>IDENTIFICATION</scope>
    <source>
        <strain evidence="13">FAR1</strain>
    </source>
</reference>
<accession>A0A182Q2W8</accession>
<feature type="transmembrane region" description="Helical" evidence="9">
    <location>
        <begin position="1164"/>
        <end position="1183"/>
    </location>
</feature>
<dbReference type="InterPro" id="IPR002110">
    <property type="entry name" value="Ankyrin_rpt"/>
</dbReference>
<feature type="domain" description="R3H" evidence="10">
    <location>
        <begin position="21"/>
        <end position="85"/>
    </location>
</feature>
<dbReference type="FunFam" id="3.40.50.300:FF:003479">
    <property type="entry name" value="Benign gonial cell neoplasm"/>
    <property type="match status" value="1"/>
</dbReference>
<dbReference type="STRING" id="69004.A0A182Q2W8"/>
<dbReference type="SUPFAM" id="SSF52540">
    <property type="entry name" value="P-loop containing nucleoside triphosphate hydrolases"/>
    <property type="match status" value="2"/>
</dbReference>
<dbReference type="InterPro" id="IPR048333">
    <property type="entry name" value="HA2_WH"/>
</dbReference>
<evidence type="ECO:0000259" key="10">
    <source>
        <dbReference type="PROSITE" id="PS51061"/>
    </source>
</evidence>
<dbReference type="Pfam" id="PF01424">
    <property type="entry name" value="R3H"/>
    <property type="match status" value="1"/>
</dbReference>
<evidence type="ECO:0000256" key="3">
    <source>
        <dbReference type="ARBA" id="ARBA00022741"/>
    </source>
</evidence>
<evidence type="ECO:0000259" key="12">
    <source>
        <dbReference type="PROSITE" id="PS51194"/>
    </source>
</evidence>
<evidence type="ECO:0000256" key="6">
    <source>
        <dbReference type="ARBA" id="ARBA00022840"/>
    </source>
</evidence>
<evidence type="ECO:0000313" key="14">
    <source>
        <dbReference type="Proteomes" id="UP000075886"/>
    </source>
</evidence>
<keyword evidence="7" id="KW-0040">ANK repeat</keyword>
<dbReference type="EMBL" id="AXCN02000864">
    <property type="status" value="NOT_ANNOTATED_CDS"/>
    <property type="molecule type" value="Genomic_DNA"/>
</dbReference>
<dbReference type="PROSITE" id="PS51194">
    <property type="entry name" value="HELICASE_CTER"/>
    <property type="match status" value="1"/>
</dbReference>
<dbReference type="Gene3D" id="3.30.1370.50">
    <property type="entry name" value="R3H-like domain"/>
    <property type="match status" value="1"/>
</dbReference>
<dbReference type="PANTHER" id="PTHR18934">
    <property type="entry name" value="ATP-DEPENDENT RNA HELICASE"/>
    <property type="match status" value="1"/>
</dbReference>
<dbReference type="GO" id="GO:0005524">
    <property type="term" value="F:ATP binding"/>
    <property type="evidence" value="ECO:0007669"/>
    <property type="project" value="UniProtKB-KW"/>
</dbReference>
<feature type="region of interest" description="Disordered" evidence="8">
    <location>
        <begin position="1094"/>
        <end position="1116"/>
    </location>
</feature>
<dbReference type="PROSITE" id="PS50297">
    <property type="entry name" value="ANK_REP_REGION"/>
    <property type="match status" value="1"/>
</dbReference>
<feature type="region of interest" description="Disordered" evidence="8">
    <location>
        <begin position="1137"/>
        <end position="1157"/>
    </location>
</feature>
<dbReference type="PROSITE" id="PS51192">
    <property type="entry name" value="HELICASE_ATP_BIND_1"/>
    <property type="match status" value="1"/>
</dbReference>
<keyword evidence="6" id="KW-0067">ATP-binding</keyword>
<dbReference type="SMART" id="SM00490">
    <property type="entry name" value="HELICc"/>
    <property type="match status" value="1"/>
</dbReference>
<dbReference type="Pfam" id="PF21010">
    <property type="entry name" value="HA2_C"/>
    <property type="match status" value="1"/>
</dbReference>
<dbReference type="VEuPathDB" id="VectorBase:AFAF002016"/>
<evidence type="ECO:0000256" key="8">
    <source>
        <dbReference type="SAM" id="MobiDB-lite"/>
    </source>
</evidence>
<keyword evidence="5" id="KW-0347">Helicase</keyword>
<keyword evidence="14" id="KW-1185">Reference proteome</keyword>
<evidence type="ECO:0000256" key="1">
    <source>
        <dbReference type="ARBA" id="ARBA00008792"/>
    </source>
</evidence>
<evidence type="ECO:0000256" key="5">
    <source>
        <dbReference type="ARBA" id="ARBA00022806"/>
    </source>
</evidence>
<dbReference type="EnsemblMetazoa" id="AFAF002016-RA">
    <property type="protein sequence ID" value="AFAF002016-PA"/>
    <property type="gene ID" value="AFAF002016"/>
</dbReference>
<evidence type="ECO:0000256" key="7">
    <source>
        <dbReference type="PROSITE-ProRule" id="PRU00023"/>
    </source>
</evidence>
<dbReference type="Gene3D" id="2.60.120.430">
    <property type="entry name" value="Galactose-binding lectin"/>
    <property type="match status" value="1"/>
</dbReference>
<dbReference type="SMART" id="SM00393">
    <property type="entry name" value="R3H"/>
    <property type="match status" value="1"/>
</dbReference>
<feature type="repeat" description="ANK" evidence="7">
    <location>
        <begin position="434"/>
        <end position="466"/>
    </location>
</feature>
<dbReference type="InterPro" id="IPR007502">
    <property type="entry name" value="Helicase-assoc_dom"/>
</dbReference>
<evidence type="ECO:0000256" key="9">
    <source>
        <dbReference type="SAM" id="Phobius"/>
    </source>
</evidence>
<sequence>MQKIVRAKMASKNKIGVKIEEDIRISIHRQIDLFIQDETQYEYDFPSHLTNQHRAYIHEYVRNKRLKSRSHGKGSNRYLTIYKTSLSDISHGDAVLNLTPQSDEMLGEIQKTYNTQRKPGRSSGKANAMRLHSIYICSTPPSIPPMSGGSSEILEARKRLPIAQFHEMILKCVHHNQVIIVSGNTGSGKTTQVPQFILDVAAQTQQPCRIMCTQPRRISAVTVSERVCFERNEQLGETVGYQIRLESRVKPTTNALFCTNGVLLRCMVGKNSSKFLKNITHIIIDEVHERDQYSDFLLIALKDNLLKNPHLKIILMSATIESDTFSKYFNNCPVIEIPGRLFPIENFFLEDILFTIETGNHNVKDIRNKILANVDPRHCGHLKPMTVNMDDETILLMNDILEVCWIENNPEDFRNFFVLIEEENIPVNFQHTETKMTALMIAAAKGYIEVVKKLLDMGADPNIEEKHNYTAYDWACFVHGNSACSEMLKEAVNNRVSTPQLMTPTSNGTKQLLDAYHTSVGDDRIDHNLIVDIVLYICKKQPEGGILVFLPGYEDIQEQYGLLSSKVASSHCISVFMLHSKMQTFDQHSVFKPVPPGVRKIILATNIAETSITMDDVVYVIDSGKVKQKYYDSLTSTSSLAATWISQACATQRAGRAGRTRPGTCYRLYSRMRHSSMDQYTLPEIMRVPLTEICLQTALIMKDASIQDFLNKAITAPSATSIKQSIKYLQKVGALDDEESVTDLGYMLAELPVDARLGKMLLYGILLKCYEPVLLIVSILSINDLFVIPPFPGDKERAKKVRRDLAEDSFSDCYCFLRAYQRWLDARSVQKRKELCNRLFLSHGKLTMVYDLRNKLHSHLCSIGVVKSYGPGSVKDINEMSYNWSLVKGALLAGLYPNASSGRNHNVIYAINAGGEAHTDSHGIHYVRDPLKGKIGTESDYGRQLLTIHRVHKNDEIMYQTERYHHDTFGYEVPVSGDGQYVLILKFCEVYFNGPNMKVFDVLLDRHTVVSELDIYALVGKGTAHDEYVYFSVSRGRLYYKEKSSEIRGGKLKLEFLKGYKDNPKINAIVLIKDYNEAILPRLPPLTNEYAASAAGTHSNDEHLSPPLHTFGDDDGNVVDGGEDNVVDDFMSASADELVKPTSKQRKTSGPKQPNPYSLDDSSIMLPVFIAVGAFIPLLFCLCRL</sequence>
<dbReference type="SUPFAM" id="SSF48403">
    <property type="entry name" value="Ankyrin repeat"/>
    <property type="match status" value="1"/>
</dbReference>
<dbReference type="PROSITE" id="PS50088">
    <property type="entry name" value="ANK_REPEAT"/>
    <property type="match status" value="1"/>
</dbReference>
<evidence type="ECO:0000313" key="13">
    <source>
        <dbReference type="EnsemblMetazoa" id="AFAF002016-PA"/>
    </source>
</evidence>
<feature type="domain" description="Helicase C-terminal" evidence="12">
    <location>
        <begin position="530"/>
        <end position="701"/>
    </location>
</feature>
<proteinExistence type="inferred from homology"/>
<dbReference type="InterPro" id="IPR036770">
    <property type="entry name" value="Ankyrin_rpt-contain_sf"/>
</dbReference>
<dbReference type="SMART" id="SM00847">
    <property type="entry name" value="HA2"/>
    <property type="match status" value="1"/>
</dbReference>
<dbReference type="SMART" id="SM00487">
    <property type="entry name" value="DEXDc"/>
    <property type="match status" value="1"/>
</dbReference>
<dbReference type="GO" id="GO:0016787">
    <property type="term" value="F:hydrolase activity"/>
    <property type="evidence" value="ECO:0007669"/>
    <property type="project" value="UniProtKB-KW"/>
</dbReference>
<reference evidence="14" key="1">
    <citation type="submission" date="2014-01" db="EMBL/GenBank/DDBJ databases">
        <title>The Genome Sequence of Anopheles farauti FAR1 (V2).</title>
        <authorList>
            <consortium name="The Broad Institute Genomics Platform"/>
            <person name="Neafsey D.E."/>
            <person name="Besansky N."/>
            <person name="Howell P."/>
            <person name="Walton C."/>
            <person name="Young S.K."/>
            <person name="Zeng Q."/>
            <person name="Gargeya S."/>
            <person name="Fitzgerald M."/>
            <person name="Haas B."/>
            <person name="Abouelleil A."/>
            <person name="Allen A.W."/>
            <person name="Alvarado L."/>
            <person name="Arachchi H.M."/>
            <person name="Berlin A.M."/>
            <person name="Chapman S.B."/>
            <person name="Gainer-Dewar J."/>
            <person name="Goldberg J."/>
            <person name="Griggs A."/>
            <person name="Gujja S."/>
            <person name="Hansen M."/>
            <person name="Howarth C."/>
            <person name="Imamovic A."/>
            <person name="Ireland A."/>
            <person name="Larimer J."/>
            <person name="McCowan C."/>
            <person name="Murphy C."/>
            <person name="Pearson M."/>
            <person name="Poon T.W."/>
            <person name="Priest M."/>
            <person name="Roberts A."/>
            <person name="Saif S."/>
            <person name="Shea T."/>
            <person name="Sisk P."/>
            <person name="Sykes S."/>
            <person name="Wortman J."/>
            <person name="Nusbaum C."/>
            <person name="Birren B."/>
        </authorList>
    </citation>
    <scope>NUCLEOTIDE SEQUENCE [LARGE SCALE GENOMIC DNA]</scope>
    <source>
        <strain evidence="14">FAR1</strain>
    </source>
</reference>
<dbReference type="Pfam" id="PF13857">
    <property type="entry name" value="Ank_5"/>
    <property type="match status" value="1"/>
</dbReference>
<evidence type="ECO:0000256" key="4">
    <source>
        <dbReference type="ARBA" id="ARBA00022801"/>
    </source>
</evidence>
<dbReference type="AlphaFoldDB" id="A0A182Q2W8"/>
<dbReference type="InterPro" id="IPR021720">
    <property type="entry name" value="Malectin_dom"/>
</dbReference>
<dbReference type="FunFam" id="3.40.50.300:FF:000284">
    <property type="entry name" value="probable ATP-dependent RNA helicase YTHDC2"/>
    <property type="match status" value="1"/>
</dbReference>
<evidence type="ECO:0000259" key="11">
    <source>
        <dbReference type="PROSITE" id="PS51192"/>
    </source>
</evidence>
<dbReference type="Pfam" id="PF00270">
    <property type="entry name" value="DEAD"/>
    <property type="match status" value="1"/>
</dbReference>
<dbReference type="InterPro" id="IPR001374">
    <property type="entry name" value="R3H_dom"/>
</dbReference>
<keyword evidence="3" id="KW-0547">Nucleotide-binding</keyword>
<dbReference type="Proteomes" id="UP000075886">
    <property type="component" value="Unassembled WGS sequence"/>
</dbReference>
<dbReference type="EC" id="3.6.4.13" evidence="2"/>
<dbReference type="GO" id="GO:0003724">
    <property type="term" value="F:RNA helicase activity"/>
    <property type="evidence" value="ECO:0007669"/>
    <property type="project" value="UniProtKB-EC"/>
</dbReference>
<dbReference type="InterPro" id="IPR036867">
    <property type="entry name" value="R3H_dom_sf"/>
</dbReference>
<dbReference type="CDD" id="cd17917">
    <property type="entry name" value="DEXHc_RHA-like"/>
    <property type="match status" value="1"/>
</dbReference>
<keyword evidence="9" id="KW-0472">Membrane</keyword>
<dbReference type="CDD" id="cd18791">
    <property type="entry name" value="SF2_C_RHA"/>
    <property type="match status" value="1"/>
</dbReference>
<dbReference type="Pfam" id="PF04408">
    <property type="entry name" value="WHD_HA2"/>
    <property type="match status" value="1"/>
</dbReference>
<dbReference type="Gene3D" id="3.40.50.300">
    <property type="entry name" value="P-loop containing nucleotide triphosphate hydrolases"/>
    <property type="match status" value="2"/>
</dbReference>
<protein>
    <recommendedName>
        <fullName evidence="2">RNA helicase</fullName>
        <ecNumber evidence="2">3.6.4.13</ecNumber>
    </recommendedName>
</protein>
<dbReference type="Gene3D" id="1.20.120.1080">
    <property type="match status" value="1"/>
</dbReference>
<dbReference type="SMART" id="SM00248">
    <property type="entry name" value="ANK"/>
    <property type="match status" value="1"/>
</dbReference>
<organism evidence="13 14">
    <name type="scientific">Anopheles farauti</name>
    <dbReference type="NCBI Taxonomy" id="69004"/>
    <lineage>
        <taxon>Eukaryota</taxon>
        <taxon>Metazoa</taxon>
        <taxon>Ecdysozoa</taxon>
        <taxon>Arthropoda</taxon>
        <taxon>Hexapoda</taxon>
        <taxon>Insecta</taxon>
        <taxon>Pterygota</taxon>
        <taxon>Neoptera</taxon>
        <taxon>Endopterygota</taxon>
        <taxon>Diptera</taxon>
        <taxon>Nematocera</taxon>
        <taxon>Culicoidea</taxon>
        <taxon>Culicidae</taxon>
        <taxon>Anophelinae</taxon>
        <taxon>Anopheles</taxon>
    </lineage>
</organism>
<feature type="domain" description="Helicase ATP-binding" evidence="11">
    <location>
        <begin position="170"/>
        <end position="338"/>
    </location>
</feature>